<gene>
    <name evidence="1" type="ORF">G8E03_03595</name>
</gene>
<name>A0A6G7VHD5_9RHOB</name>
<evidence type="ECO:0000313" key="2">
    <source>
        <dbReference type="Proteomes" id="UP000500791"/>
    </source>
</evidence>
<dbReference type="AlphaFoldDB" id="A0A6G7VHD5"/>
<dbReference type="KEGG" id="mon:G8E03_03595"/>
<accession>A0A6G7VHD5</accession>
<dbReference type="EMBL" id="CP049811">
    <property type="protein sequence ID" value="QIK39275.1"/>
    <property type="molecule type" value="Genomic_DNA"/>
</dbReference>
<keyword evidence="2" id="KW-1185">Reference proteome</keyword>
<protein>
    <submittedName>
        <fullName evidence="1">Uncharacterized protein</fullName>
    </submittedName>
</protein>
<dbReference type="Proteomes" id="UP000500791">
    <property type="component" value="Chromosome"/>
</dbReference>
<evidence type="ECO:0000313" key="1">
    <source>
        <dbReference type="EMBL" id="QIK39275.1"/>
    </source>
</evidence>
<proteinExistence type="predicted"/>
<sequence>MIVTPELITSRKNKLTKPAEVASIRLGQQDPLQAIKGWFKLKPELFKKQPYCLPGCDRLATVFLSQFEWPIFAELCRAHDRM</sequence>
<reference evidence="1 2" key="1">
    <citation type="submission" date="2020-03" db="EMBL/GenBank/DDBJ databases">
        <title>Complete genome sequence of Monaibacterium sp. ALG8 with diverse plasmids.</title>
        <authorList>
            <person name="Sun C."/>
        </authorList>
    </citation>
    <scope>NUCLEOTIDE SEQUENCE [LARGE SCALE GENOMIC DNA]</scope>
    <source>
        <strain evidence="1 2">ALG8</strain>
    </source>
</reference>
<organism evidence="1 2">
    <name type="scientific">Pontivivens nitratireducens</name>
    <dbReference type="NCBI Taxonomy" id="2758038"/>
    <lineage>
        <taxon>Bacteria</taxon>
        <taxon>Pseudomonadati</taxon>
        <taxon>Pseudomonadota</taxon>
        <taxon>Alphaproteobacteria</taxon>
        <taxon>Rhodobacterales</taxon>
        <taxon>Paracoccaceae</taxon>
        <taxon>Pontivivens</taxon>
    </lineage>
</organism>